<evidence type="ECO:0000313" key="4">
    <source>
        <dbReference type="Proteomes" id="UP001189429"/>
    </source>
</evidence>
<gene>
    <name evidence="3" type="ORF">PCOR1329_LOCUS45254</name>
</gene>
<evidence type="ECO:0000256" key="2">
    <source>
        <dbReference type="ARBA" id="ARBA00022737"/>
    </source>
</evidence>
<dbReference type="InterPro" id="IPR003591">
    <property type="entry name" value="Leu-rich_rpt_typical-subtyp"/>
</dbReference>
<sequence>MIEFRLLSGELLDVNFQDLDHVSDARGQIARLVGWSPDYVKLIDSGGDVLLDLQRIHGWSHAVVTVCLSPDPLEERLAITCGVMDFADLRSWESTDLRYDDLKALPYRFGQLQSLRVLDLHQNSLTWLPDSFVKLASLEHLDLRDNRFCDLGMLAILDLQGNRLTELPDSFGKLSALETLLVSHNFLSVLPACFGELYRLRILKAEGNRLTAVPASLALLGQLEVVDLRNNALRCLPHGLPPIRERVDLQLSGNHPDLAHRVPGASGAGRLCLAV</sequence>
<feature type="non-terminal residue" evidence="3">
    <location>
        <position position="1"/>
    </location>
</feature>
<evidence type="ECO:0000313" key="3">
    <source>
        <dbReference type="EMBL" id="CAK0853933.1"/>
    </source>
</evidence>
<dbReference type="EMBL" id="CAUYUJ010015438">
    <property type="protein sequence ID" value="CAK0853933.1"/>
    <property type="molecule type" value="Genomic_DNA"/>
</dbReference>
<evidence type="ECO:0000256" key="1">
    <source>
        <dbReference type="ARBA" id="ARBA00022614"/>
    </source>
</evidence>
<dbReference type="SMART" id="SM00369">
    <property type="entry name" value="LRR_TYP"/>
    <property type="match status" value="5"/>
</dbReference>
<dbReference type="PANTHER" id="PTHR48051">
    <property type="match status" value="1"/>
</dbReference>
<dbReference type="PROSITE" id="PS51450">
    <property type="entry name" value="LRR"/>
    <property type="match status" value="1"/>
</dbReference>
<keyword evidence="2" id="KW-0677">Repeat</keyword>
<dbReference type="InterPro" id="IPR001611">
    <property type="entry name" value="Leu-rich_rpt"/>
</dbReference>
<dbReference type="SMART" id="SM00364">
    <property type="entry name" value="LRR_BAC"/>
    <property type="match status" value="4"/>
</dbReference>
<dbReference type="Pfam" id="PF13855">
    <property type="entry name" value="LRR_8"/>
    <property type="match status" value="2"/>
</dbReference>
<dbReference type="Proteomes" id="UP001189429">
    <property type="component" value="Unassembled WGS sequence"/>
</dbReference>
<comment type="caution">
    <text evidence="3">The sequence shown here is derived from an EMBL/GenBank/DDBJ whole genome shotgun (WGS) entry which is preliminary data.</text>
</comment>
<keyword evidence="4" id="KW-1185">Reference proteome</keyword>
<dbReference type="InterPro" id="IPR050216">
    <property type="entry name" value="LRR_domain-containing"/>
</dbReference>
<proteinExistence type="predicted"/>
<accession>A0ABN9U4Y5</accession>
<name>A0ABN9U4Y5_9DINO</name>
<dbReference type="SUPFAM" id="SSF52058">
    <property type="entry name" value="L domain-like"/>
    <property type="match status" value="1"/>
</dbReference>
<dbReference type="InterPro" id="IPR032675">
    <property type="entry name" value="LRR_dom_sf"/>
</dbReference>
<protein>
    <recommendedName>
        <fullName evidence="5">Leucine-rich repeat domain-containing protein</fullName>
    </recommendedName>
</protein>
<organism evidence="3 4">
    <name type="scientific">Prorocentrum cordatum</name>
    <dbReference type="NCBI Taxonomy" id="2364126"/>
    <lineage>
        <taxon>Eukaryota</taxon>
        <taxon>Sar</taxon>
        <taxon>Alveolata</taxon>
        <taxon>Dinophyceae</taxon>
        <taxon>Prorocentrales</taxon>
        <taxon>Prorocentraceae</taxon>
        <taxon>Prorocentrum</taxon>
    </lineage>
</organism>
<reference evidence="3" key="1">
    <citation type="submission" date="2023-10" db="EMBL/GenBank/DDBJ databases">
        <authorList>
            <person name="Chen Y."/>
            <person name="Shah S."/>
            <person name="Dougan E. K."/>
            <person name="Thang M."/>
            <person name="Chan C."/>
        </authorList>
    </citation>
    <scope>NUCLEOTIDE SEQUENCE [LARGE SCALE GENOMIC DNA]</scope>
</reference>
<dbReference type="Gene3D" id="3.80.10.10">
    <property type="entry name" value="Ribonuclease Inhibitor"/>
    <property type="match status" value="2"/>
</dbReference>
<evidence type="ECO:0008006" key="5">
    <source>
        <dbReference type="Google" id="ProtNLM"/>
    </source>
</evidence>
<dbReference type="PANTHER" id="PTHR48051:SF1">
    <property type="entry name" value="RAS SUPPRESSOR PROTEIN 1"/>
    <property type="match status" value="1"/>
</dbReference>
<keyword evidence="1" id="KW-0433">Leucine-rich repeat</keyword>
<feature type="non-terminal residue" evidence="3">
    <location>
        <position position="275"/>
    </location>
</feature>